<dbReference type="InterPro" id="IPR003806">
    <property type="entry name" value="ATP-grasp_PylC-type"/>
</dbReference>
<dbReference type="InterPro" id="IPR011761">
    <property type="entry name" value="ATP-grasp"/>
</dbReference>
<evidence type="ECO:0000313" key="3">
    <source>
        <dbReference type="EMBL" id="MFC7062331.1"/>
    </source>
</evidence>
<dbReference type="Gene3D" id="3.30.1490.20">
    <property type="entry name" value="ATP-grasp fold, A domain"/>
    <property type="match status" value="1"/>
</dbReference>
<reference evidence="4" key="1">
    <citation type="journal article" date="2019" name="Int. J. Syst. Evol. Microbiol.">
        <title>The Global Catalogue of Microorganisms (GCM) 10K type strain sequencing project: providing services to taxonomists for standard genome sequencing and annotation.</title>
        <authorList>
            <consortium name="The Broad Institute Genomics Platform"/>
            <consortium name="The Broad Institute Genome Sequencing Center for Infectious Disease"/>
            <person name="Wu L."/>
            <person name="Ma J."/>
        </authorList>
    </citation>
    <scope>NUCLEOTIDE SEQUENCE [LARGE SCALE GENOMIC DNA]</scope>
    <source>
        <strain evidence="4">CGMCC 4.1621</strain>
    </source>
</reference>
<dbReference type="Pfam" id="PF21360">
    <property type="entry name" value="PylC-like_N"/>
    <property type="match status" value="1"/>
</dbReference>
<keyword evidence="1" id="KW-0067">ATP-binding</keyword>
<dbReference type="RefSeq" id="WP_204711826.1">
    <property type="nucleotide sequence ID" value="NZ_JBHSZV010000026.1"/>
</dbReference>
<comment type="caution">
    <text evidence="3">The sequence shown here is derived from an EMBL/GenBank/DDBJ whole genome shotgun (WGS) entry which is preliminary data.</text>
</comment>
<dbReference type="Gene3D" id="3.40.50.20">
    <property type="match status" value="1"/>
</dbReference>
<dbReference type="InterPro" id="IPR048764">
    <property type="entry name" value="PylC_N"/>
</dbReference>
<proteinExistence type="predicted"/>
<keyword evidence="1" id="KW-0547">Nucleotide-binding</keyword>
<dbReference type="Proteomes" id="UP001596410">
    <property type="component" value="Unassembled WGS sequence"/>
</dbReference>
<accession>A0ABW2ELJ2</accession>
<sequence>MEKKIINILLTGIGGPTPRSLARALKADNTVYKYNIVGVDCNPLASGLYDNKYVDKSFLVPKFDDENYWDVINEIVHEQRIDAAIVQPEIEVEGWALYAKNNKLPCPVLLPPYEIVPVLKDKAKMNELLKETNLIPKSVEISRFEYDTKELEETVGYPYWIRSATGSSGLGSLKIDNHKKLEGWMLINENVENFTVSEFLEGRNLACKLLFDEGTLIRAMCGERVNYIMSKVTPSGITGNTSFGRLLNNKEAINVSMEALNIIAEKTGVELNGLFTVDLKEDIDGNPRITEINVRNVAFNSVFQKGGINIAEEMLLLLFGEQGLIKKPALHEFGVPFVFIRDVDCEPIVLEEDRLLGQ</sequence>
<evidence type="ECO:0000259" key="2">
    <source>
        <dbReference type="PROSITE" id="PS50975"/>
    </source>
</evidence>
<dbReference type="EMBL" id="JBHSZV010000026">
    <property type="protein sequence ID" value="MFC7062331.1"/>
    <property type="molecule type" value="Genomic_DNA"/>
</dbReference>
<protein>
    <submittedName>
        <fullName evidence="3">ATP-grasp domain-containing protein</fullName>
    </submittedName>
</protein>
<dbReference type="SUPFAM" id="SSF56059">
    <property type="entry name" value="Glutathione synthetase ATP-binding domain-like"/>
    <property type="match status" value="1"/>
</dbReference>
<keyword evidence="4" id="KW-1185">Reference proteome</keyword>
<feature type="domain" description="ATP-grasp" evidence="2">
    <location>
        <begin position="126"/>
        <end position="319"/>
    </location>
</feature>
<evidence type="ECO:0000256" key="1">
    <source>
        <dbReference type="PROSITE-ProRule" id="PRU00409"/>
    </source>
</evidence>
<gene>
    <name evidence="3" type="ORF">ACFQIC_10720</name>
</gene>
<dbReference type="PROSITE" id="PS50975">
    <property type="entry name" value="ATP_GRASP"/>
    <property type="match status" value="1"/>
</dbReference>
<dbReference type="InterPro" id="IPR013815">
    <property type="entry name" value="ATP_grasp_subdomain_1"/>
</dbReference>
<evidence type="ECO:0000313" key="4">
    <source>
        <dbReference type="Proteomes" id="UP001596410"/>
    </source>
</evidence>
<dbReference type="Pfam" id="PF02655">
    <property type="entry name" value="ATP-grasp_3"/>
    <property type="match status" value="1"/>
</dbReference>
<organism evidence="3 4">
    <name type="scientific">Halobacillus seohaensis</name>
    <dbReference type="NCBI Taxonomy" id="447421"/>
    <lineage>
        <taxon>Bacteria</taxon>
        <taxon>Bacillati</taxon>
        <taxon>Bacillota</taxon>
        <taxon>Bacilli</taxon>
        <taxon>Bacillales</taxon>
        <taxon>Bacillaceae</taxon>
        <taxon>Halobacillus</taxon>
    </lineage>
</organism>
<name>A0ABW2ELJ2_9BACI</name>
<dbReference type="Gene3D" id="3.30.470.20">
    <property type="entry name" value="ATP-grasp fold, B domain"/>
    <property type="match status" value="1"/>
</dbReference>